<dbReference type="GO" id="GO:0090374">
    <property type="term" value="P:oligopeptide export from mitochondrion"/>
    <property type="evidence" value="ECO:0007669"/>
    <property type="project" value="TreeGrafter"/>
</dbReference>
<dbReference type="OrthoDB" id="333517at2759"/>
<protein>
    <submittedName>
        <fullName evidence="2">Abc transporter transmembrane region domain-containing protein</fullName>
    </submittedName>
</protein>
<dbReference type="GO" id="GO:0005743">
    <property type="term" value="C:mitochondrial inner membrane"/>
    <property type="evidence" value="ECO:0007669"/>
    <property type="project" value="TreeGrafter"/>
</dbReference>
<evidence type="ECO:0000256" key="1">
    <source>
        <dbReference type="SAM" id="MobiDB-lite"/>
    </source>
</evidence>
<name>A0A2C6KHU8_9APIC</name>
<dbReference type="InterPro" id="IPR039421">
    <property type="entry name" value="Type_1_exporter"/>
</dbReference>
<dbReference type="EMBL" id="MIGC01006678">
    <property type="protein sequence ID" value="PHJ16075.1"/>
    <property type="molecule type" value="Genomic_DNA"/>
</dbReference>
<evidence type="ECO:0000313" key="2">
    <source>
        <dbReference type="EMBL" id="PHJ16075.1"/>
    </source>
</evidence>
<dbReference type="GeneID" id="94433428"/>
<dbReference type="RefSeq" id="XP_067917807.1">
    <property type="nucleotide sequence ID" value="XM_068070217.1"/>
</dbReference>
<organism evidence="2 3">
    <name type="scientific">Cystoisospora suis</name>
    <dbReference type="NCBI Taxonomy" id="483139"/>
    <lineage>
        <taxon>Eukaryota</taxon>
        <taxon>Sar</taxon>
        <taxon>Alveolata</taxon>
        <taxon>Apicomplexa</taxon>
        <taxon>Conoidasida</taxon>
        <taxon>Coccidia</taxon>
        <taxon>Eucoccidiorida</taxon>
        <taxon>Eimeriorina</taxon>
        <taxon>Sarcocystidae</taxon>
        <taxon>Cystoisospora</taxon>
    </lineage>
</organism>
<sequence length="249" mass="27001">VRENLFYAVHANDLLANTTTSSEVLDERLHAVAEISQIESFLKDLPHGYETLLDEKGYSLSGGQRQRLCTARALCRFPRLSSSPSSTPPSSPLSPSSSSPLSSLSRSGHVEKREKFEASPTPRLFLMDEGTSAVDVLTEEKIFTRLKHALRGYTSLLITHRLSALDFASHIAVMDEGRLIQSGKKEEVLAQPSQHLQHILVCSSRPLDISTDSQQTYSSSSTSGSIIHPSPSILGNGEGLPVSTSPSSS</sequence>
<dbReference type="PANTHER" id="PTHR43394:SF1">
    <property type="entry name" value="ATP-BINDING CASSETTE SUB-FAMILY B MEMBER 10, MITOCHONDRIAL"/>
    <property type="match status" value="1"/>
</dbReference>
<accession>A0A2C6KHU8</accession>
<dbReference type="GO" id="GO:0015421">
    <property type="term" value="F:ABC-type oligopeptide transporter activity"/>
    <property type="evidence" value="ECO:0007669"/>
    <property type="project" value="TreeGrafter"/>
</dbReference>
<keyword evidence="3" id="KW-1185">Reference proteome</keyword>
<dbReference type="AlphaFoldDB" id="A0A2C6KHU8"/>
<dbReference type="PANTHER" id="PTHR43394">
    <property type="entry name" value="ATP-DEPENDENT PERMEASE MDL1, MITOCHONDRIAL"/>
    <property type="match status" value="1"/>
</dbReference>
<dbReference type="Gene3D" id="3.40.50.300">
    <property type="entry name" value="P-loop containing nucleotide triphosphate hydrolases"/>
    <property type="match status" value="1"/>
</dbReference>
<feature type="region of interest" description="Disordered" evidence="1">
    <location>
        <begin position="80"/>
        <end position="116"/>
    </location>
</feature>
<dbReference type="InterPro" id="IPR027417">
    <property type="entry name" value="P-loop_NTPase"/>
</dbReference>
<feature type="compositionally biased region" description="Low complexity" evidence="1">
    <location>
        <begin position="93"/>
        <end position="107"/>
    </location>
</feature>
<evidence type="ECO:0000313" key="3">
    <source>
        <dbReference type="Proteomes" id="UP000221165"/>
    </source>
</evidence>
<proteinExistence type="predicted"/>
<feature type="region of interest" description="Disordered" evidence="1">
    <location>
        <begin position="211"/>
        <end position="249"/>
    </location>
</feature>
<dbReference type="SUPFAM" id="SSF52540">
    <property type="entry name" value="P-loop containing nucleoside triphosphate hydrolases"/>
    <property type="match status" value="1"/>
</dbReference>
<comment type="caution">
    <text evidence="2">The sequence shown here is derived from an EMBL/GenBank/DDBJ whole genome shotgun (WGS) entry which is preliminary data.</text>
</comment>
<keyword evidence="2" id="KW-0472">Membrane</keyword>
<dbReference type="VEuPathDB" id="ToxoDB:CSUI_010112"/>
<feature type="compositionally biased region" description="Low complexity" evidence="1">
    <location>
        <begin position="211"/>
        <end position="233"/>
    </location>
</feature>
<gene>
    <name evidence="2" type="ORF">CSUI_010112</name>
</gene>
<keyword evidence="2" id="KW-0812">Transmembrane</keyword>
<reference evidence="2 3" key="1">
    <citation type="journal article" date="2017" name="Int. J. Parasitol.">
        <title>The genome of the protozoan parasite Cystoisospora suis and a reverse vaccinology approach to identify vaccine candidates.</title>
        <authorList>
            <person name="Palmieri N."/>
            <person name="Shrestha A."/>
            <person name="Ruttkowski B."/>
            <person name="Beck T."/>
            <person name="Vogl C."/>
            <person name="Tomley F."/>
            <person name="Blake D.P."/>
            <person name="Joachim A."/>
        </authorList>
    </citation>
    <scope>NUCLEOTIDE SEQUENCE [LARGE SCALE GENOMIC DNA]</scope>
    <source>
        <strain evidence="2 3">Wien I</strain>
    </source>
</reference>
<feature type="non-terminal residue" evidence="2">
    <location>
        <position position="1"/>
    </location>
</feature>
<dbReference type="Proteomes" id="UP000221165">
    <property type="component" value="Unassembled WGS sequence"/>
</dbReference>